<sequence>MITSVRSRAIGRSKKIQTKKKKSPHHPLSIPLWTLSPLIFSTRALDPQILCDPGDHPQPPVDRTRPWRPPATPHRPNASPRTPTTIGDHPRPTATLIHLVIWTWTWNTSLAVRKSTTHGSG</sequence>
<organism evidence="3 4">
    <name type="scientific">Acorus calamus</name>
    <name type="common">Sweet flag</name>
    <dbReference type="NCBI Taxonomy" id="4465"/>
    <lineage>
        <taxon>Eukaryota</taxon>
        <taxon>Viridiplantae</taxon>
        <taxon>Streptophyta</taxon>
        <taxon>Embryophyta</taxon>
        <taxon>Tracheophyta</taxon>
        <taxon>Spermatophyta</taxon>
        <taxon>Magnoliopsida</taxon>
        <taxon>Liliopsida</taxon>
        <taxon>Acoraceae</taxon>
        <taxon>Acorus</taxon>
    </lineage>
</organism>
<dbReference type="Proteomes" id="UP001180020">
    <property type="component" value="Unassembled WGS sequence"/>
</dbReference>
<proteinExistence type="predicted"/>
<keyword evidence="4" id="KW-1185">Reference proteome</keyword>
<evidence type="ECO:0000313" key="3">
    <source>
        <dbReference type="EMBL" id="KAK1305708.1"/>
    </source>
</evidence>
<gene>
    <name evidence="3" type="ORF">QJS10_CPA10g00251</name>
    <name evidence="2" type="ORF">QJS10_CPB22g00854</name>
</gene>
<dbReference type="AlphaFoldDB" id="A0AAV9E0E3"/>
<protein>
    <submittedName>
        <fullName evidence="3">Uncharacterized protein</fullName>
    </submittedName>
</protein>
<evidence type="ECO:0000313" key="2">
    <source>
        <dbReference type="EMBL" id="KAK1281478.1"/>
    </source>
</evidence>
<dbReference type="EMBL" id="JAUJYO010000010">
    <property type="protein sequence ID" value="KAK1305708.1"/>
    <property type="molecule type" value="Genomic_DNA"/>
</dbReference>
<comment type="caution">
    <text evidence="3">The sequence shown here is derived from an EMBL/GenBank/DDBJ whole genome shotgun (WGS) entry which is preliminary data.</text>
</comment>
<evidence type="ECO:0000256" key="1">
    <source>
        <dbReference type="SAM" id="MobiDB-lite"/>
    </source>
</evidence>
<feature type="region of interest" description="Disordered" evidence="1">
    <location>
        <begin position="1"/>
        <end position="29"/>
    </location>
</feature>
<feature type="compositionally biased region" description="Basic residues" evidence="1">
    <location>
        <begin position="9"/>
        <end position="25"/>
    </location>
</feature>
<name>A0AAV9E0E3_ACOCL</name>
<feature type="region of interest" description="Disordered" evidence="1">
    <location>
        <begin position="49"/>
        <end position="91"/>
    </location>
</feature>
<reference evidence="3" key="1">
    <citation type="journal article" date="2023" name="Nat. Commun.">
        <title>Diploid and tetraploid genomes of Acorus and the evolution of monocots.</title>
        <authorList>
            <person name="Ma L."/>
            <person name="Liu K.W."/>
            <person name="Li Z."/>
            <person name="Hsiao Y.Y."/>
            <person name="Qi Y."/>
            <person name="Fu T."/>
            <person name="Tang G.D."/>
            <person name="Zhang D."/>
            <person name="Sun W.H."/>
            <person name="Liu D.K."/>
            <person name="Li Y."/>
            <person name="Chen G.Z."/>
            <person name="Liu X.D."/>
            <person name="Liao X.Y."/>
            <person name="Jiang Y.T."/>
            <person name="Yu X."/>
            <person name="Hao Y."/>
            <person name="Huang J."/>
            <person name="Zhao X.W."/>
            <person name="Ke S."/>
            <person name="Chen Y.Y."/>
            <person name="Wu W.L."/>
            <person name="Hsu J.L."/>
            <person name="Lin Y.F."/>
            <person name="Huang M.D."/>
            <person name="Li C.Y."/>
            <person name="Huang L."/>
            <person name="Wang Z.W."/>
            <person name="Zhao X."/>
            <person name="Zhong W.Y."/>
            <person name="Peng D.H."/>
            <person name="Ahmad S."/>
            <person name="Lan S."/>
            <person name="Zhang J.S."/>
            <person name="Tsai W.C."/>
            <person name="Van de Peer Y."/>
            <person name="Liu Z.J."/>
        </authorList>
    </citation>
    <scope>NUCLEOTIDE SEQUENCE</scope>
    <source>
        <strain evidence="3">CP</strain>
    </source>
</reference>
<dbReference type="EMBL" id="JAUJYO010000022">
    <property type="protein sequence ID" value="KAK1281478.1"/>
    <property type="molecule type" value="Genomic_DNA"/>
</dbReference>
<reference evidence="3" key="2">
    <citation type="submission" date="2023-06" db="EMBL/GenBank/DDBJ databases">
        <authorList>
            <person name="Ma L."/>
            <person name="Liu K.-W."/>
            <person name="Li Z."/>
            <person name="Hsiao Y.-Y."/>
            <person name="Qi Y."/>
            <person name="Fu T."/>
            <person name="Tang G."/>
            <person name="Zhang D."/>
            <person name="Sun W.-H."/>
            <person name="Liu D.-K."/>
            <person name="Li Y."/>
            <person name="Chen G.-Z."/>
            <person name="Liu X.-D."/>
            <person name="Liao X.-Y."/>
            <person name="Jiang Y.-T."/>
            <person name="Yu X."/>
            <person name="Hao Y."/>
            <person name="Huang J."/>
            <person name="Zhao X.-W."/>
            <person name="Ke S."/>
            <person name="Chen Y.-Y."/>
            <person name="Wu W.-L."/>
            <person name="Hsu J.-L."/>
            <person name="Lin Y.-F."/>
            <person name="Huang M.-D."/>
            <person name="Li C.-Y."/>
            <person name="Huang L."/>
            <person name="Wang Z.-W."/>
            <person name="Zhao X."/>
            <person name="Zhong W.-Y."/>
            <person name="Peng D.-H."/>
            <person name="Ahmad S."/>
            <person name="Lan S."/>
            <person name="Zhang J.-S."/>
            <person name="Tsai W.-C."/>
            <person name="Van De Peer Y."/>
            <person name="Liu Z.-J."/>
        </authorList>
    </citation>
    <scope>NUCLEOTIDE SEQUENCE</scope>
    <source>
        <strain evidence="3">CP</strain>
        <tissue evidence="3">Leaves</tissue>
    </source>
</reference>
<accession>A0AAV9E0E3</accession>
<evidence type="ECO:0000313" key="4">
    <source>
        <dbReference type="Proteomes" id="UP001180020"/>
    </source>
</evidence>